<organism evidence="1 2">
    <name type="scientific">Acidomonas methanolica NBRC 104435</name>
    <dbReference type="NCBI Taxonomy" id="1231351"/>
    <lineage>
        <taxon>Bacteria</taxon>
        <taxon>Pseudomonadati</taxon>
        <taxon>Pseudomonadota</taxon>
        <taxon>Alphaproteobacteria</taxon>
        <taxon>Acetobacterales</taxon>
        <taxon>Acetobacteraceae</taxon>
        <taxon>Acidomonas</taxon>
    </lineage>
</organism>
<dbReference type="RefSeq" id="WP_042056162.1">
    <property type="nucleotide sequence ID" value="NZ_BAND01000012.1"/>
</dbReference>
<comment type="caution">
    <text evidence="1">The sequence shown here is derived from an EMBL/GenBank/DDBJ whole genome shotgun (WGS) entry which is preliminary data.</text>
</comment>
<evidence type="ECO:0000313" key="2">
    <source>
        <dbReference type="Proteomes" id="UP000019760"/>
    </source>
</evidence>
<dbReference type="OrthoDB" id="8258232at2"/>
<gene>
    <name evidence="1" type="ORF">Amme_012_002</name>
</gene>
<dbReference type="Proteomes" id="UP000019760">
    <property type="component" value="Unassembled WGS sequence"/>
</dbReference>
<dbReference type="AlphaFoldDB" id="A0A023D1I1"/>
<sequence length="300" mass="28813">MSVSFTEIEAAVGAVGRMGATAPVVIGGMVLTGLEVPDELVVGGQQQLTVHRLLGGGRVIDVLGNDPDRLILRGRFVGPQAQARARMVERMRAAGAAVAFSAAGLSCQVWIAQFAYSYQARGAVCAYMLVLERADLAAAAAEDVGGAISGDVGGALSGLSAVVSDVSGGVYTLAGQVGTIVGQVTPVAALLGAGGAVATVTNALAAVNGAAQAGVDLAGAPSVVSTLLSGLSAAGSGLSTLLGQTGANLEGIVLSDGASLGAATQNAGLASAAADAAGLVNRAAANVALAGGVTPSVPVG</sequence>
<dbReference type="EMBL" id="BAND01000012">
    <property type="protein sequence ID" value="GAJ28013.1"/>
    <property type="molecule type" value="Genomic_DNA"/>
</dbReference>
<keyword evidence="2" id="KW-1185">Reference proteome</keyword>
<evidence type="ECO:0000313" key="1">
    <source>
        <dbReference type="EMBL" id="GAJ28013.1"/>
    </source>
</evidence>
<name>A0A023D1I1_ACIMT</name>
<reference evidence="1 2" key="2">
    <citation type="journal article" date="2014" name="FEMS Microbiol. Lett.">
        <title>Draft genomic DNA sequence of the facultatively methylotrophic bacterium Acidomonas methanolica type strain MB58.</title>
        <authorList>
            <person name="Higashiura N."/>
            <person name="Hadano H."/>
            <person name="Hirakawa H."/>
            <person name="Matsutani M."/>
            <person name="Takabe S."/>
            <person name="Matsushita K."/>
            <person name="Azuma Y."/>
        </authorList>
    </citation>
    <scope>NUCLEOTIDE SEQUENCE [LARGE SCALE GENOMIC DNA]</scope>
    <source>
        <strain evidence="1 2">MB58</strain>
    </source>
</reference>
<accession>A0A023D1I1</accession>
<protein>
    <submittedName>
        <fullName evidence="1">Uncharacterized protein</fullName>
    </submittedName>
</protein>
<proteinExistence type="predicted"/>
<reference evidence="2" key="1">
    <citation type="journal article" date="2014" name="FEMS Microbiol. Lett.">
        <title>Draft Genomic DNA Sequence of the Facultatively Methylotrophic Bacterium Acidomonas methanolica type strain MB58.</title>
        <authorList>
            <person name="Higashiura N."/>
            <person name="Hadano H."/>
            <person name="Hirakawa H."/>
            <person name="Matsutani M."/>
            <person name="Takabe S."/>
            <person name="Matsushita K."/>
            <person name="Azuma Y."/>
        </authorList>
    </citation>
    <scope>NUCLEOTIDE SEQUENCE [LARGE SCALE GENOMIC DNA]</scope>
    <source>
        <strain evidence="2">MB58</strain>
    </source>
</reference>